<dbReference type="PANTHER" id="PTHR33803:SF3">
    <property type="entry name" value="BLL1974 PROTEIN"/>
    <property type="match status" value="1"/>
</dbReference>
<feature type="coiled-coil region" evidence="1">
    <location>
        <begin position="234"/>
        <end position="262"/>
    </location>
</feature>
<accession>A0A318ED43</accession>
<dbReference type="InterPro" id="IPR008490">
    <property type="entry name" value="Transposase_InsH_N"/>
</dbReference>
<dbReference type="GO" id="GO:0006313">
    <property type="term" value="P:DNA transposition"/>
    <property type="evidence" value="ECO:0007669"/>
    <property type="project" value="InterPro"/>
</dbReference>
<feature type="domain" description="Transposase IS4-like" evidence="2">
    <location>
        <begin position="285"/>
        <end position="417"/>
    </location>
</feature>
<evidence type="ECO:0000256" key="1">
    <source>
        <dbReference type="SAM" id="Coils"/>
    </source>
</evidence>
<dbReference type="EMBL" id="QICN01000005">
    <property type="protein sequence ID" value="PXV67841.1"/>
    <property type="molecule type" value="Genomic_DNA"/>
</dbReference>
<dbReference type="Pfam" id="PF05598">
    <property type="entry name" value="DUF772"/>
    <property type="match status" value="1"/>
</dbReference>
<keyword evidence="1" id="KW-0175">Coiled coil</keyword>
<dbReference type="InterPro" id="IPR047710">
    <property type="entry name" value="Transpos_IS5-like"/>
</dbReference>
<name>A0A318ED43_9GAMM</name>
<protein>
    <submittedName>
        <fullName evidence="4">IS5 family transposase</fullName>
    </submittedName>
</protein>
<dbReference type="Pfam" id="PF01609">
    <property type="entry name" value="DDE_Tnp_1"/>
    <property type="match status" value="1"/>
</dbReference>
<dbReference type="NCBIfam" id="NF033578">
    <property type="entry name" value="transpos_IS5_1"/>
    <property type="match status" value="1"/>
</dbReference>
<organism evidence="4 5">
    <name type="scientific">Sinimarinibacterium flocculans</name>
    <dbReference type="NCBI Taxonomy" id="985250"/>
    <lineage>
        <taxon>Bacteria</taxon>
        <taxon>Pseudomonadati</taxon>
        <taxon>Pseudomonadota</taxon>
        <taxon>Gammaproteobacteria</taxon>
        <taxon>Nevskiales</taxon>
        <taxon>Nevskiaceae</taxon>
        <taxon>Sinimarinibacterium</taxon>
    </lineage>
</organism>
<comment type="caution">
    <text evidence="4">The sequence shown here is derived from an EMBL/GenBank/DDBJ whole genome shotgun (WGS) entry which is preliminary data.</text>
</comment>
<dbReference type="Proteomes" id="UP000248330">
    <property type="component" value="Unassembled WGS sequence"/>
</dbReference>
<gene>
    <name evidence="4" type="ORF">C8D93_105198</name>
</gene>
<dbReference type="OrthoDB" id="5625049at2"/>
<feature type="domain" description="Transposase InsH N-terminal" evidence="3">
    <location>
        <begin position="22"/>
        <end position="123"/>
    </location>
</feature>
<evidence type="ECO:0000259" key="2">
    <source>
        <dbReference type="Pfam" id="PF01609"/>
    </source>
</evidence>
<dbReference type="AlphaFoldDB" id="A0A318ED43"/>
<dbReference type="InterPro" id="IPR002559">
    <property type="entry name" value="Transposase_11"/>
</dbReference>
<evidence type="ECO:0000313" key="5">
    <source>
        <dbReference type="Proteomes" id="UP000248330"/>
    </source>
</evidence>
<evidence type="ECO:0000259" key="3">
    <source>
        <dbReference type="Pfam" id="PF05598"/>
    </source>
</evidence>
<keyword evidence="5" id="KW-1185">Reference proteome</keyword>
<evidence type="ECO:0000313" key="4">
    <source>
        <dbReference type="EMBL" id="PXV67841.1"/>
    </source>
</evidence>
<dbReference type="RefSeq" id="WP_110265307.1">
    <property type="nucleotide sequence ID" value="NZ_CAWNXA010000005.1"/>
</dbReference>
<dbReference type="PANTHER" id="PTHR33803">
    <property type="entry name" value="IS1478 TRANSPOSASE"/>
    <property type="match status" value="1"/>
</dbReference>
<proteinExistence type="predicted"/>
<dbReference type="GO" id="GO:0003677">
    <property type="term" value="F:DNA binding"/>
    <property type="evidence" value="ECO:0007669"/>
    <property type="project" value="InterPro"/>
</dbReference>
<dbReference type="GO" id="GO:0004803">
    <property type="term" value="F:transposase activity"/>
    <property type="evidence" value="ECO:0007669"/>
    <property type="project" value="InterPro"/>
</dbReference>
<sequence>MRHQVSPSETAAARTDDFFRSRLDQMIEMRHPLSRLAEVMPWQALESELSGVLPPTPAGAGRPALPLRMIIGLLYLKHAYNLSDEQVCARWLENPYWQFFCGEVIFQTRFPCDPSSLTRFRHRLGEAGVEALLAQTIEAAKDLRAVKRADLEQIVIDSTVQEKAVAYPTDSRLLEIARHKLVKAAKAEGIVLRQSYARIGPALKFKAGRYAHAKQFKRMRRTLKSQRTLLGRLIRELQRKANDEQRQRLAVLLERAKRIRSQKLKDKNKLYALHAPEVECIGKGKARQPYEFGVKVGIAVAAKKGLVIGARSFPGNPYDGDTLEEHLEQTAILTGVAPKTAIVDLGYRGRQPEHITILHRGKKKTLTPPQIRLLKRRQAVEPTIGHLKDGHRMRRCFLKGQMGDALNVVLAAAGYNIRWLMRWIAFSWAQILSLLISHWRAARAATEHQQQSNQLQATMA</sequence>
<reference evidence="4 5" key="1">
    <citation type="submission" date="2018-04" db="EMBL/GenBank/DDBJ databases">
        <title>Genomic Encyclopedia of Type Strains, Phase IV (KMG-IV): sequencing the most valuable type-strain genomes for metagenomic binning, comparative biology and taxonomic classification.</title>
        <authorList>
            <person name="Goeker M."/>
        </authorList>
    </citation>
    <scope>NUCLEOTIDE SEQUENCE [LARGE SCALE GENOMIC DNA]</scope>
    <source>
        <strain evidence="4 5">DSM 104150</strain>
    </source>
</reference>